<reference evidence="8" key="2">
    <citation type="submission" date="2015-06" db="UniProtKB">
        <authorList>
            <consortium name="EnsemblMetazoa"/>
        </authorList>
    </citation>
    <scope>IDENTIFICATION</scope>
</reference>
<dbReference type="GO" id="GO:0005737">
    <property type="term" value="C:cytoplasm"/>
    <property type="evidence" value="ECO:0007669"/>
    <property type="project" value="TreeGrafter"/>
</dbReference>
<evidence type="ECO:0000256" key="6">
    <source>
        <dbReference type="SAM" id="MobiDB-lite"/>
    </source>
</evidence>
<comment type="similarity">
    <text evidence="2">Belongs to the PtdIns transfer protein family. PI transfer class IIA subfamily.</text>
</comment>
<keyword evidence="5" id="KW-0106">Calcium</keyword>
<dbReference type="Gene3D" id="3.30.530.20">
    <property type="match status" value="1"/>
</dbReference>
<dbReference type="OMA" id="EKVDIHM"/>
<dbReference type="InterPro" id="IPR023393">
    <property type="entry name" value="START-like_dom_sf"/>
</dbReference>
<feature type="compositionally biased region" description="Low complexity" evidence="6">
    <location>
        <begin position="1347"/>
        <end position="1357"/>
    </location>
</feature>
<dbReference type="STRING" id="32264.T1KCJ5"/>
<name>T1KCJ5_TETUR</name>
<keyword evidence="9" id="KW-1185">Reference proteome</keyword>
<protein>
    <recommendedName>
        <fullName evidence="7">DDHD domain-containing protein</fullName>
    </recommendedName>
</protein>
<feature type="compositionally biased region" description="Low complexity" evidence="6">
    <location>
        <begin position="321"/>
        <end position="338"/>
    </location>
</feature>
<feature type="region of interest" description="Disordered" evidence="6">
    <location>
        <begin position="415"/>
        <end position="438"/>
    </location>
</feature>
<evidence type="ECO:0000256" key="4">
    <source>
        <dbReference type="ARBA" id="ARBA00022553"/>
    </source>
</evidence>
<dbReference type="InterPro" id="IPR023214">
    <property type="entry name" value="HAD_sf"/>
</dbReference>
<keyword evidence="4" id="KW-0597">Phosphoprotein</keyword>
<dbReference type="GO" id="GO:0046872">
    <property type="term" value="F:metal ion binding"/>
    <property type="evidence" value="ECO:0007669"/>
    <property type="project" value="InterPro"/>
</dbReference>
<evidence type="ECO:0000256" key="2">
    <source>
        <dbReference type="ARBA" id="ARBA00010316"/>
    </source>
</evidence>
<dbReference type="Pfam" id="PF24694">
    <property type="entry name" value="LNS2_PITM1-3"/>
    <property type="match status" value="1"/>
</dbReference>
<feature type="compositionally biased region" description="Low complexity" evidence="6">
    <location>
        <begin position="735"/>
        <end position="748"/>
    </location>
</feature>
<evidence type="ECO:0000256" key="1">
    <source>
        <dbReference type="ARBA" id="ARBA00004184"/>
    </source>
</evidence>
<feature type="region of interest" description="Disordered" evidence="6">
    <location>
        <begin position="685"/>
        <end position="777"/>
    </location>
</feature>
<dbReference type="SMART" id="SM00775">
    <property type="entry name" value="LNS2"/>
    <property type="match status" value="1"/>
</dbReference>
<dbReference type="SUPFAM" id="SSF55961">
    <property type="entry name" value="Bet v1-like"/>
    <property type="match status" value="1"/>
</dbReference>
<dbReference type="PRINTS" id="PR00391">
    <property type="entry name" value="PITRANSFER"/>
</dbReference>
<evidence type="ECO:0000256" key="5">
    <source>
        <dbReference type="ARBA" id="ARBA00022837"/>
    </source>
</evidence>
<sequence>MLIIEYRIPLPLSVDEYRVAQLYMIAKKSAEETSGAGSGVEILVNEPYVDGPGGQGQYTHKIYYIGQHLPGWLKALVPKTAVVEEEAWNAYPYTKTRYTCPLMEKFSIDIETRYFDDPGNQENVFNLPNSELKNRIVDVIDIVKDQLLSNEYKEEEDPTIYVSQKTGRGPLTHDWVEDHWESMKKTPTLSISDKRIMCAYKLVRVEFKYWGMQSKIEKYIHEAPLRKTMLQAHRQAWAWQDEWFGLTMDDIRRLEREIQEQLAKKMAAINDPNAKDNTDSIENNTNKLETNHPSQEVNLDIIDKDKDDEVKKLSIEIPRNKSPSPSINQQQQPQQSKPKQLDDQIHEQHQGTQRRLSLRKSSRTGLHSPGETSNQSLDVQIASWRMESIANEEEESSSNEEFYDAQEMLERESLSKWSSLEFSPPEDSNEHGTIKDHHEDPLATEDSIFSSSFIHKTQLEHSRKHISSIMTCGSLDHSAPTSPTVSPSHHPHPHYHHSHQIVNTSSSTSFLIIIIHGGNILESGAEPISSKKSDFTTFRGAFESVIRSHYPSLTGKIAFRLVIAPAICADALAVLSSLSPYSFQSSPSAIDGVCHSYEAVPFGSLPLFAISSQEYQDNVSKVINTANQVYQEFLKSEEGLGFSGGVILIGDSIGSVIGFDALCRSSLNNNNNSFNGSDNSIADMAENISNTSGGNSRPKSASPANLTLRQNPLISISDGSGPEDCDEIKCDSFRPASSSSTSAPVSTQPQPPTNVTSGFNRRSKMSKNRSQDSFNNNHEDNVHLYLKLLSAPESRRRSSGDSSDQSYSHKFEFDVSDFFMFGSPLSLVLTFRKMLYLEDKNSMFAKPSCTQLYNLFHPMDPTVLRIEPLLSARFSHIPPINVPKYSKFPLGDGQNLCLNDCMSHYAHVFTSSSLTIGQHTTYPRRVSDISLTSEGFGDSLTTPLVQQITQKWWGTKRLDYALYCPEGLTNFPVHSLPYLFHASFWESNDAIAFILRQLVRTDLLPLSEPEKEFTPFVPNQGKEKWIRKRTSIKLKNITANHRANDVIVKEGADQIITARFMYGPLDVVTLTGEKVDIHMMKDLTLGEWTYLSTETTDKTGRISYSIPAEKALGFGIYPFKLIVRGDHTSIDFFLAVVPPRTEVVVFSIDGSFTASVSVTGRDPKVRAGAVDVVRHWQELGYLIIYITGRPDMQQQRVISWLSQHNFPFGLVSFADRVSTDPLKHKAEYLKYLQQESDVVIHAAYGSSKDIWVYQQIGLRQDQIYIVGKVSKKHQTNARILSEGYAAHLAELVVPGACRPAMGNARMVLPRGCLGMGTYPGLGGIRSRKSAKKTASYPLSSGNQGNDSPGTSGCSSSSNHEAGPFTSFFGTRGGSNKSK</sequence>
<dbReference type="InterPro" id="IPR004177">
    <property type="entry name" value="DDHD_dom"/>
</dbReference>
<feature type="region of interest" description="Disordered" evidence="6">
    <location>
        <begin position="267"/>
        <end position="378"/>
    </location>
</feature>
<evidence type="ECO:0000259" key="7">
    <source>
        <dbReference type="PROSITE" id="PS51043"/>
    </source>
</evidence>
<dbReference type="InterPro" id="IPR055261">
    <property type="entry name" value="PI_transfer_N"/>
</dbReference>
<dbReference type="PANTHER" id="PTHR10658">
    <property type="entry name" value="PHOSPHATIDYLINOSITOL TRANSFER PROTEIN"/>
    <property type="match status" value="1"/>
</dbReference>
<feature type="region of interest" description="Disordered" evidence="6">
    <location>
        <begin position="477"/>
        <end position="499"/>
    </location>
</feature>
<dbReference type="PANTHER" id="PTHR10658:SF81">
    <property type="entry name" value="PROTEIN RETINAL DEGENERATION B"/>
    <property type="match status" value="1"/>
</dbReference>
<dbReference type="SUPFAM" id="SSF56784">
    <property type="entry name" value="HAD-like"/>
    <property type="match status" value="1"/>
</dbReference>
<reference evidence="9" key="1">
    <citation type="submission" date="2011-08" db="EMBL/GenBank/DDBJ databases">
        <authorList>
            <person name="Rombauts S."/>
        </authorList>
    </citation>
    <scope>NUCLEOTIDE SEQUENCE</scope>
    <source>
        <strain evidence="9">London</strain>
    </source>
</reference>
<feature type="compositionally biased region" description="Polar residues" evidence="6">
    <location>
        <begin position="687"/>
        <end position="718"/>
    </location>
</feature>
<dbReference type="eggNOG" id="KOG3668">
    <property type="taxonomic scope" value="Eukaryota"/>
</dbReference>
<dbReference type="EMBL" id="CAEY01001962">
    <property type="status" value="NOT_ANNOTATED_CDS"/>
    <property type="molecule type" value="Genomic_DNA"/>
</dbReference>
<dbReference type="GO" id="GO:0008526">
    <property type="term" value="F:phosphatidylinositol transfer activity"/>
    <property type="evidence" value="ECO:0007669"/>
    <property type="project" value="TreeGrafter"/>
</dbReference>
<evidence type="ECO:0000313" key="9">
    <source>
        <dbReference type="Proteomes" id="UP000015104"/>
    </source>
</evidence>
<dbReference type="GO" id="GO:0008525">
    <property type="term" value="F:phosphatidylcholine transporter activity"/>
    <property type="evidence" value="ECO:0007669"/>
    <property type="project" value="TreeGrafter"/>
</dbReference>
<organism evidence="8 9">
    <name type="scientific">Tetranychus urticae</name>
    <name type="common">Two-spotted spider mite</name>
    <dbReference type="NCBI Taxonomy" id="32264"/>
    <lineage>
        <taxon>Eukaryota</taxon>
        <taxon>Metazoa</taxon>
        <taxon>Ecdysozoa</taxon>
        <taxon>Arthropoda</taxon>
        <taxon>Chelicerata</taxon>
        <taxon>Arachnida</taxon>
        <taxon>Acari</taxon>
        <taxon>Acariformes</taxon>
        <taxon>Trombidiformes</taxon>
        <taxon>Prostigmata</taxon>
        <taxon>Eleutherengona</taxon>
        <taxon>Raphignathae</taxon>
        <taxon>Tetranychoidea</taxon>
        <taxon>Tetranychidae</taxon>
        <taxon>Tetranychus</taxon>
    </lineage>
</organism>
<feature type="compositionally biased region" description="Basic and acidic residues" evidence="6">
    <location>
        <begin position="301"/>
        <end position="314"/>
    </location>
</feature>
<dbReference type="FunFam" id="3.30.530.20:FF:000001">
    <property type="entry name" value="Phosphatidylinositol transfer protein membrane associated 2"/>
    <property type="match status" value="1"/>
</dbReference>
<comment type="subcellular location">
    <subcellularLocation>
        <location evidence="1">Endomembrane system</location>
        <topology evidence="1">Peripheral membrane protein</topology>
    </subcellularLocation>
</comment>
<dbReference type="Proteomes" id="UP000015104">
    <property type="component" value="Unassembled WGS sequence"/>
</dbReference>
<feature type="region of interest" description="Disordered" evidence="6">
    <location>
        <begin position="1331"/>
        <end position="1378"/>
    </location>
</feature>
<feature type="compositionally biased region" description="Basic and acidic residues" evidence="6">
    <location>
        <begin position="339"/>
        <end position="349"/>
    </location>
</feature>
<feature type="compositionally biased region" description="Polar residues" evidence="6">
    <location>
        <begin position="280"/>
        <end position="297"/>
    </location>
</feature>
<dbReference type="SMART" id="SM01127">
    <property type="entry name" value="DDHD"/>
    <property type="match status" value="1"/>
</dbReference>
<feature type="compositionally biased region" description="Polar residues" evidence="6">
    <location>
        <begin position="1336"/>
        <end position="1346"/>
    </location>
</feature>
<dbReference type="Gene3D" id="3.40.50.1000">
    <property type="entry name" value="HAD superfamily/HAD-like"/>
    <property type="match status" value="1"/>
</dbReference>
<feature type="compositionally biased region" description="Basic residues" evidence="6">
    <location>
        <begin position="489"/>
        <end position="499"/>
    </location>
</feature>
<dbReference type="Pfam" id="PF24695">
    <property type="entry name" value="PITM1-3"/>
    <property type="match status" value="1"/>
</dbReference>
<dbReference type="FunFam" id="3.40.50.1000:FF:000173">
    <property type="entry name" value="Membrane-associated phosphatidylinositol transfer protein 2"/>
    <property type="match status" value="1"/>
</dbReference>
<dbReference type="GO" id="GO:0031210">
    <property type="term" value="F:phosphatidylcholine binding"/>
    <property type="evidence" value="ECO:0007669"/>
    <property type="project" value="TreeGrafter"/>
</dbReference>
<gene>
    <name evidence="8" type="primary">107362392</name>
</gene>
<evidence type="ECO:0000313" key="8">
    <source>
        <dbReference type="EnsemblMetazoa" id="tetur08g07840.1"/>
    </source>
</evidence>
<keyword evidence="3" id="KW-0488">Methylation</keyword>
<proteinExistence type="inferred from homology"/>
<dbReference type="HOGENOM" id="CLU_007179_0_0_1"/>
<dbReference type="GO" id="GO:0035091">
    <property type="term" value="F:phosphatidylinositol binding"/>
    <property type="evidence" value="ECO:0007669"/>
    <property type="project" value="TreeGrafter"/>
</dbReference>
<feature type="domain" description="DDHD" evidence="7">
    <location>
        <begin position="811"/>
        <end position="1000"/>
    </location>
</feature>
<dbReference type="InterPro" id="IPR001666">
    <property type="entry name" value="PI_transfer"/>
</dbReference>
<feature type="compositionally biased region" description="Low complexity" evidence="6">
    <location>
        <begin position="477"/>
        <end position="488"/>
    </location>
</feature>
<dbReference type="PROSITE" id="PS51043">
    <property type="entry name" value="DDHD"/>
    <property type="match status" value="1"/>
</dbReference>
<accession>T1KCJ5</accession>
<dbReference type="OrthoDB" id="18453at2759"/>
<evidence type="ECO:0000256" key="3">
    <source>
        <dbReference type="ARBA" id="ARBA00022481"/>
    </source>
</evidence>
<feature type="compositionally biased region" description="Basic and acidic residues" evidence="6">
    <location>
        <begin position="428"/>
        <end position="438"/>
    </location>
</feature>
<dbReference type="Pfam" id="PF02121">
    <property type="entry name" value="IP_trans"/>
    <property type="match status" value="1"/>
</dbReference>
<dbReference type="InterPro" id="IPR036412">
    <property type="entry name" value="HAD-like_sf"/>
</dbReference>
<dbReference type="GO" id="GO:0012505">
    <property type="term" value="C:endomembrane system"/>
    <property type="evidence" value="ECO:0007669"/>
    <property type="project" value="UniProtKB-SubCell"/>
</dbReference>
<dbReference type="EnsemblMetazoa" id="tetur08g07840.1">
    <property type="protein sequence ID" value="tetur08g07840.1"/>
    <property type="gene ID" value="tetur08g07840"/>
</dbReference>
<dbReference type="Pfam" id="PF02862">
    <property type="entry name" value="DDHD"/>
    <property type="match status" value="1"/>
</dbReference>
<dbReference type="InterPro" id="IPR031315">
    <property type="entry name" value="LNS2/PITP"/>
</dbReference>